<evidence type="ECO:0000256" key="1">
    <source>
        <dbReference type="ARBA" id="ARBA00005820"/>
    </source>
</evidence>
<keyword evidence="5" id="KW-0804">Transcription</keyword>
<dbReference type="RefSeq" id="WP_328775846.1">
    <property type="nucleotide sequence ID" value="NZ_CP108057.1"/>
</dbReference>
<dbReference type="InterPro" id="IPR011990">
    <property type="entry name" value="TPR-like_helical_dom_sf"/>
</dbReference>
<dbReference type="InterPro" id="IPR001867">
    <property type="entry name" value="OmpR/PhoB-type_DNA-bd"/>
</dbReference>
<dbReference type="InterPro" id="IPR019734">
    <property type="entry name" value="TPR_rpt"/>
</dbReference>
<accession>A0ABZ1RJ15</accession>
<evidence type="ECO:0000256" key="2">
    <source>
        <dbReference type="ARBA" id="ARBA00023012"/>
    </source>
</evidence>
<dbReference type="Pfam" id="PF13424">
    <property type="entry name" value="TPR_12"/>
    <property type="match status" value="1"/>
</dbReference>
<dbReference type="PRINTS" id="PR00364">
    <property type="entry name" value="DISEASERSIST"/>
</dbReference>
<feature type="compositionally biased region" description="Low complexity" evidence="6">
    <location>
        <begin position="336"/>
        <end position="350"/>
    </location>
</feature>
<dbReference type="InterPro" id="IPR002182">
    <property type="entry name" value="NB-ARC"/>
</dbReference>
<proteinExistence type="inferred from homology"/>
<feature type="compositionally biased region" description="Low complexity" evidence="6">
    <location>
        <begin position="372"/>
        <end position="389"/>
    </location>
</feature>
<dbReference type="Pfam" id="PF00486">
    <property type="entry name" value="Trans_reg_C"/>
    <property type="match status" value="1"/>
</dbReference>
<evidence type="ECO:0000313" key="9">
    <source>
        <dbReference type="EMBL" id="WUO46500.1"/>
    </source>
</evidence>
<protein>
    <submittedName>
        <fullName evidence="9">Tetratricopeptide repeat protein</fullName>
    </submittedName>
</protein>
<dbReference type="Proteomes" id="UP001432075">
    <property type="component" value="Chromosome"/>
</dbReference>
<organism evidence="9 10">
    <name type="scientific">Streptomyces goshikiensis</name>
    <dbReference type="NCBI Taxonomy" id="1942"/>
    <lineage>
        <taxon>Bacteria</taxon>
        <taxon>Bacillati</taxon>
        <taxon>Actinomycetota</taxon>
        <taxon>Actinomycetes</taxon>
        <taxon>Kitasatosporales</taxon>
        <taxon>Streptomycetaceae</taxon>
        <taxon>Streptomyces</taxon>
    </lineage>
</organism>
<feature type="domain" description="Bacterial transcriptional activator" evidence="8">
    <location>
        <begin position="104"/>
        <end position="248"/>
    </location>
</feature>
<feature type="region of interest" description="Disordered" evidence="6">
    <location>
        <begin position="252"/>
        <end position="425"/>
    </location>
</feature>
<feature type="compositionally biased region" description="Pro residues" evidence="6">
    <location>
        <begin position="1165"/>
        <end position="1176"/>
    </location>
</feature>
<dbReference type="CDD" id="cd15831">
    <property type="entry name" value="BTAD"/>
    <property type="match status" value="1"/>
</dbReference>
<gene>
    <name evidence="9" type="ORF">OHU17_11940</name>
</gene>
<dbReference type="PANTHER" id="PTHR35807">
    <property type="entry name" value="TRANSCRIPTIONAL REGULATOR REDD-RELATED"/>
    <property type="match status" value="1"/>
</dbReference>
<dbReference type="SMART" id="SM01043">
    <property type="entry name" value="BTAD"/>
    <property type="match status" value="1"/>
</dbReference>
<feature type="domain" description="OmpR/PhoB-type" evidence="7">
    <location>
        <begin position="23"/>
        <end position="97"/>
    </location>
</feature>
<feature type="compositionally biased region" description="Low complexity" evidence="6">
    <location>
        <begin position="1154"/>
        <end position="1164"/>
    </location>
</feature>
<keyword evidence="4" id="KW-0238">DNA-binding</keyword>
<evidence type="ECO:0000259" key="7">
    <source>
        <dbReference type="SMART" id="SM00862"/>
    </source>
</evidence>
<keyword evidence="10" id="KW-1185">Reference proteome</keyword>
<dbReference type="InterPro" id="IPR016032">
    <property type="entry name" value="Sig_transdc_resp-reg_C-effctor"/>
</dbReference>
<dbReference type="Pfam" id="PF03704">
    <property type="entry name" value="BTAD"/>
    <property type="match status" value="1"/>
</dbReference>
<evidence type="ECO:0000256" key="4">
    <source>
        <dbReference type="ARBA" id="ARBA00023125"/>
    </source>
</evidence>
<evidence type="ECO:0000259" key="8">
    <source>
        <dbReference type="SMART" id="SM01043"/>
    </source>
</evidence>
<dbReference type="Gene3D" id="1.10.10.10">
    <property type="entry name" value="Winged helix-like DNA-binding domain superfamily/Winged helix DNA-binding domain"/>
    <property type="match status" value="2"/>
</dbReference>
<keyword evidence="2" id="KW-0902">Two-component regulatory system</keyword>
<dbReference type="InterPro" id="IPR036388">
    <property type="entry name" value="WH-like_DNA-bd_sf"/>
</dbReference>
<dbReference type="SUPFAM" id="SSF48452">
    <property type="entry name" value="TPR-like"/>
    <property type="match status" value="3"/>
</dbReference>
<dbReference type="EMBL" id="CP108057">
    <property type="protein sequence ID" value="WUO46500.1"/>
    <property type="molecule type" value="Genomic_DNA"/>
</dbReference>
<feature type="compositionally biased region" description="Pro residues" evidence="6">
    <location>
        <begin position="254"/>
        <end position="266"/>
    </location>
</feature>
<keyword evidence="3" id="KW-0805">Transcription regulation</keyword>
<evidence type="ECO:0000313" key="10">
    <source>
        <dbReference type="Proteomes" id="UP001432075"/>
    </source>
</evidence>
<evidence type="ECO:0000256" key="5">
    <source>
        <dbReference type="ARBA" id="ARBA00023163"/>
    </source>
</evidence>
<evidence type="ECO:0000256" key="3">
    <source>
        <dbReference type="ARBA" id="ARBA00023015"/>
    </source>
</evidence>
<dbReference type="SMART" id="SM00862">
    <property type="entry name" value="Trans_reg_C"/>
    <property type="match status" value="1"/>
</dbReference>
<dbReference type="Gene3D" id="1.25.40.10">
    <property type="entry name" value="Tetratricopeptide repeat domain"/>
    <property type="match status" value="3"/>
</dbReference>
<dbReference type="InterPro" id="IPR027417">
    <property type="entry name" value="P-loop_NTPase"/>
</dbReference>
<name>A0ABZ1RJ15_9ACTN</name>
<dbReference type="InterPro" id="IPR005158">
    <property type="entry name" value="BTAD"/>
</dbReference>
<feature type="compositionally biased region" description="Low complexity" evidence="6">
    <location>
        <begin position="282"/>
        <end position="317"/>
    </location>
</feature>
<dbReference type="InterPro" id="IPR051677">
    <property type="entry name" value="AfsR-DnrI-RedD_regulator"/>
</dbReference>
<dbReference type="Gene3D" id="3.40.50.300">
    <property type="entry name" value="P-loop containing nucleotide triphosphate hydrolases"/>
    <property type="match status" value="1"/>
</dbReference>
<dbReference type="Pfam" id="PF00931">
    <property type="entry name" value="NB-ARC"/>
    <property type="match status" value="1"/>
</dbReference>
<dbReference type="SUPFAM" id="SSF46894">
    <property type="entry name" value="C-terminal effector domain of the bipartite response regulators"/>
    <property type="match status" value="1"/>
</dbReference>
<comment type="similarity">
    <text evidence="1">Belongs to the AfsR/DnrI/RedD regulatory family.</text>
</comment>
<feature type="compositionally biased region" description="Gly residues" evidence="6">
    <location>
        <begin position="390"/>
        <end position="401"/>
    </location>
</feature>
<sequence>MSDHRPADVHFAVLGSLEVRAGGARIRLGGPISERVLATLLLDPGRVMPIGRLVEAAWDDEPPATAAHQVRKAVADLRQRIPDGGRLIVTEGAGYRVAVAPERLDLSLFALRLRQARAALDAGRPLDVARELRAALDLWRGPVLSGSGGTAIASASAVLEERRLTAVEQLIEIRLALGESGELVGDLRELIAAHPLREAPRGQLMLALYRSGRQAEALAEFGRVRELLVEELGIDPGPRLTRLYEAILRDSPELAPPEPPAPPRPATPWAGPAPVTGTPGWPKAAPGSMAGAGAPAEPAAGGPVADAETATGTGPDAPAKPGPGFPGGPWAGGGDTDSPAIAGAPWAGAGETSGAAVAGAPWAEGRASSAVGPEPWAGAGPGAGSTNAAGPGGGAGTGAAAGGERVAPRATEVPRTLPNDLTGFTGRERELGRLLERAAAPADGATRIVAIDGMGGSGKTALAIRAAHRLAEAYPDGQLYIDLRGFTPGEQPRLPLSVLGALLRSLGVPGERLPEEADSRSCMWRGMLAERRMLIVLDNAADVAQVRPLLPASSNSLVLITSRTRMVELDGCDWMSVGVMSPPDSRALVREALGRSRTEREPEAVEALAELCGHLPLALRIATARLRNRPRWTVRHLVDRLADGTRRLDELRSGERSVEATLRLSYRAMRKEHRDAFRLLGLHPGAEIDVHSAAALLGCGVREAEDVLEHLLDAHLVGQHEIGRYAFHDLVRSFAQSPRGDDDNDNDGDNDTVETAATGRLLDHFFAVTEEACRFLYPGRDAVDVPFARPTGGLPPIGSAGEAEAYFDREYVTLLAAVARAQERGFFAHAVHLARNLVFHLNARSYLSEYAQAADLAVAAARRIGDPAQLRLSLSNQTVSRAKLGRFREGIAAASEALDIAVSLGDRHGEAYCRDLLGMLHSCLGHLAAGRSHLERAVELYREAGSNRQETYALCNLSSVYTWLGRHREAASAAERAVAISRRLGARNEEISALNDLAIARLATRDHSAARSAAEQALELSDESRMPENLALTLALAADASLHLGRTRQAVAHADRAYGLIRAKGTALRQAVVENILGDVHCRRGEFDRALALHESAYELAAAIEYRIEAARALRGMSAALAATGRTGRAEILRRCADDVMESMRVPVDRRPAAPEAARPAARPARPPVAPGPAADPAPASA</sequence>
<dbReference type="SMART" id="SM00028">
    <property type="entry name" value="TPR"/>
    <property type="match status" value="5"/>
</dbReference>
<reference evidence="9" key="1">
    <citation type="submission" date="2022-10" db="EMBL/GenBank/DDBJ databases">
        <title>The complete genomes of actinobacterial strains from the NBC collection.</title>
        <authorList>
            <person name="Joergensen T.S."/>
            <person name="Alvarez Arevalo M."/>
            <person name="Sterndorff E.B."/>
            <person name="Faurdal D."/>
            <person name="Vuksanovic O."/>
            <person name="Mourched A.-S."/>
            <person name="Charusanti P."/>
            <person name="Shaw S."/>
            <person name="Blin K."/>
            <person name="Weber T."/>
        </authorList>
    </citation>
    <scope>NUCLEOTIDE SEQUENCE</scope>
    <source>
        <strain evidence="9">NBC_00283</strain>
    </source>
</reference>
<dbReference type="SUPFAM" id="SSF52540">
    <property type="entry name" value="P-loop containing nucleoside triphosphate hydrolases"/>
    <property type="match status" value="1"/>
</dbReference>
<evidence type="ECO:0000256" key="6">
    <source>
        <dbReference type="SAM" id="MobiDB-lite"/>
    </source>
</evidence>
<feature type="region of interest" description="Disordered" evidence="6">
    <location>
        <begin position="1145"/>
        <end position="1182"/>
    </location>
</feature>
<dbReference type="PANTHER" id="PTHR35807:SF1">
    <property type="entry name" value="TRANSCRIPTIONAL REGULATOR REDD"/>
    <property type="match status" value="1"/>
</dbReference>